<dbReference type="EMBL" id="JANTQA010000026">
    <property type="protein sequence ID" value="KAJ3442837.1"/>
    <property type="molecule type" value="Genomic_DNA"/>
</dbReference>
<dbReference type="Gene3D" id="6.10.140.1730">
    <property type="match status" value="1"/>
</dbReference>
<comment type="similarity">
    <text evidence="1 4">Belongs to the eukaryotic ribosomal protein eL29 family.</text>
</comment>
<evidence type="ECO:0000313" key="7">
    <source>
        <dbReference type="Proteomes" id="UP001146793"/>
    </source>
</evidence>
<dbReference type="GO" id="GO:1990904">
    <property type="term" value="C:ribonucleoprotein complex"/>
    <property type="evidence" value="ECO:0007669"/>
    <property type="project" value="UniProtKB-KW"/>
</dbReference>
<dbReference type="Proteomes" id="UP001146793">
    <property type="component" value="Unassembled WGS sequence"/>
</dbReference>
<dbReference type="GO" id="GO:0006412">
    <property type="term" value="P:translation"/>
    <property type="evidence" value="ECO:0007669"/>
    <property type="project" value="InterPro"/>
</dbReference>
<name>A0AAV7ZQC3_9EUKA</name>
<reference evidence="6" key="1">
    <citation type="submission" date="2022-08" db="EMBL/GenBank/DDBJ databases">
        <title>Novel sulphate-reducing endosymbionts in the free-living metamonad Anaeramoeba.</title>
        <authorList>
            <person name="Jerlstrom-Hultqvist J."/>
            <person name="Cepicka I."/>
            <person name="Gallot-Lavallee L."/>
            <person name="Salas-Leiva D."/>
            <person name="Curtis B.A."/>
            <person name="Zahonova K."/>
            <person name="Pipaliya S."/>
            <person name="Dacks J."/>
            <person name="Roger A.J."/>
        </authorList>
    </citation>
    <scope>NUCLEOTIDE SEQUENCE</scope>
    <source>
        <strain evidence="6">Busselton2</strain>
    </source>
</reference>
<feature type="region of interest" description="Disordered" evidence="5">
    <location>
        <begin position="1"/>
        <end position="41"/>
    </location>
</feature>
<evidence type="ECO:0000256" key="5">
    <source>
        <dbReference type="SAM" id="MobiDB-lite"/>
    </source>
</evidence>
<keyword evidence="2 4" id="KW-0689">Ribosomal protein</keyword>
<evidence type="ECO:0000256" key="3">
    <source>
        <dbReference type="ARBA" id="ARBA00023274"/>
    </source>
</evidence>
<protein>
    <recommendedName>
        <fullName evidence="4">60S ribosomal protein L29</fullName>
    </recommendedName>
</protein>
<evidence type="ECO:0000256" key="1">
    <source>
        <dbReference type="ARBA" id="ARBA00010247"/>
    </source>
</evidence>
<dbReference type="GO" id="GO:0003735">
    <property type="term" value="F:structural constituent of ribosome"/>
    <property type="evidence" value="ECO:0007669"/>
    <property type="project" value="UniProtKB-UniRule"/>
</dbReference>
<dbReference type="AlphaFoldDB" id="A0AAV7ZQC3"/>
<dbReference type="Pfam" id="PF01779">
    <property type="entry name" value="Ribosomal_L29e"/>
    <property type="match status" value="1"/>
</dbReference>
<feature type="compositionally biased region" description="Basic residues" evidence="5">
    <location>
        <begin position="1"/>
        <end position="27"/>
    </location>
</feature>
<keyword evidence="3 4" id="KW-0687">Ribonucleoprotein</keyword>
<sequence>MTKRRNHSNHNQNRKHHRNGIKKTKKTKSTEPKKESSGVCAPSIERFPQNVLCPHEMVKCPDKTCRYFKEECPTISECPDDTIMYPGSKVMCPIT</sequence>
<dbReference type="GO" id="GO:0005840">
    <property type="term" value="C:ribosome"/>
    <property type="evidence" value="ECO:0007669"/>
    <property type="project" value="UniProtKB-KW"/>
</dbReference>
<organism evidence="6 7">
    <name type="scientific">Anaeramoeba flamelloides</name>
    <dbReference type="NCBI Taxonomy" id="1746091"/>
    <lineage>
        <taxon>Eukaryota</taxon>
        <taxon>Metamonada</taxon>
        <taxon>Anaeramoebidae</taxon>
        <taxon>Anaeramoeba</taxon>
    </lineage>
</organism>
<accession>A0AAV7ZQC3</accession>
<evidence type="ECO:0000256" key="4">
    <source>
        <dbReference type="RuleBase" id="RU364026"/>
    </source>
</evidence>
<evidence type="ECO:0000256" key="2">
    <source>
        <dbReference type="ARBA" id="ARBA00022980"/>
    </source>
</evidence>
<comment type="caution">
    <text evidence="6">The sequence shown here is derived from an EMBL/GenBank/DDBJ whole genome shotgun (WGS) entry which is preliminary data.</text>
</comment>
<dbReference type="InterPro" id="IPR002673">
    <property type="entry name" value="Ribosomal_eL29"/>
</dbReference>
<evidence type="ECO:0000313" key="6">
    <source>
        <dbReference type="EMBL" id="KAJ3442837.1"/>
    </source>
</evidence>
<gene>
    <name evidence="6" type="ORF">M0812_12588</name>
</gene>
<proteinExistence type="inferred from homology"/>